<gene>
    <name evidence="2" type="ORF">PR001_g31469</name>
</gene>
<dbReference type="PRINTS" id="PR01503">
    <property type="entry name" value="TREACLE"/>
</dbReference>
<reference evidence="2 3" key="1">
    <citation type="submission" date="2018-09" db="EMBL/GenBank/DDBJ databases">
        <title>Genomic investigation of the strawberry pathogen Phytophthora fragariae indicates pathogenicity is determined by transcriptional variation in three key races.</title>
        <authorList>
            <person name="Adams T.M."/>
            <person name="Armitage A.D."/>
            <person name="Sobczyk M.K."/>
            <person name="Bates H.J."/>
            <person name="Dunwell J.M."/>
            <person name="Nellist C.F."/>
            <person name="Harrison R.J."/>
        </authorList>
    </citation>
    <scope>NUCLEOTIDE SEQUENCE [LARGE SCALE GENOMIC DNA]</scope>
    <source>
        <strain evidence="2 3">SCRP249</strain>
    </source>
</reference>
<organism evidence="2 3">
    <name type="scientific">Phytophthora rubi</name>
    <dbReference type="NCBI Taxonomy" id="129364"/>
    <lineage>
        <taxon>Eukaryota</taxon>
        <taxon>Sar</taxon>
        <taxon>Stramenopiles</taxon>
        <taxon>Oomycota</taxon>
        <taxon>Peronosporomycetes</taxon>
        <taxon>Peronosporales</taxon>
        <taxon>Peronosporaceae</taxon>
        <taxon>Phytophthora</taxon>
    </lineage>
</organism>
<feature type="region of interest" description="Disordered" evidence="1">
    <location>
        <begin position="258"/>
        <end position="285"/>
    </location>
</feature>
<evidence type="ECO:0000256" key="1">
    <source>
        <dbReference type="SAM" id="MobiDB-lite"/>
    </source>
</evidence>
<dbReference type="AlphaFoldDB" id="A0A6A3GI92"/>
<feature type="non-terminal residue" evidence="2">
    <location>
        <position position="1"/>
    </location>
</feature>
<accession>A0A6A3GI92</accession>
<protein>
    <submittedName>
        <fullName evidence="2">Uncharacterized protein</fullName>
    </submittedName>
</protein>
<dbReference type="EMBL" id="QXFV01008176">
    <property type="protein sequence ID" value="KAE8957179.1"/>
    <property type="molecule type" value="Genomic_DNA"/>
</dbReference>
<evidence type="ECO:0000313" key="3">
    <source>
        <dbReference type="Proteomes" id="UP000429607"/>
    </source>
</evidence>
<feature type="region of interest" description="Disordered" evidence="1">
    <location>
        <begin position="1"/>
        <end position="184"/>
    </location>
</feature>
<dbReference type="Proteomes" id="UP000429607">
    <property type="component" value="Unassembled WGS sequence"/>
</dbReference>
<name>A0A6A3GI92_9STRA</name>
<feature type="compositionally biased region" description="Basic and acidic residues" evidence="1">
    <location>
        <begin position="274"/>
        <end position="284"/>
    </location>
</feature>
<sequence length="375" mass="41300">PAPSEEGEKPPAPASTKHSGDPEGAKAASASKKPANDKEEANRTPASKKHADDTDEAKKPPASKNPTAAATKAKTKKTSASSKPTRKTKKVTASSKPASRKPAVKKPAAKQRPKKKGTAKEEPKTPKLPPKPTLLEPRRRRLPCPAKANAATTPPQGRSPSPDLSLQVDYEQTESDNDHEVGEVEWSPLQITDAQRVIHPGSPMAPKTVVAVERARALEASMSRRDDPPPAAQESQVITYAGVDEGVPPELLQPENRQHLADRSRQEAPQAAGTKRDRETHAPRTQDQLLALRYWTRDEYHERLRQSRLPGPGAPQCDKCPVVLLVDTGLTRQRNETEFEGWLHHLGYPEPEFLNSSFRIDWLAQCRLRFRTAKM</sequence>
<feature type="compositionally biased region" description="Low complexity" evidence="1">
    <location>
        <begin position="60"/>
        <end position="83"/>
    </location>
</feature>
<feature type="compositionally biased region" description="Basic residues" evidence="1">
    <location>
        <begin position="98"/>
        <end position="117"/>
    </location>
</feature>
<comment type="caution">
    <text evidence="2">The sequence shown here is derived from an EMBL/GenBank/DDBJ whole genome shotgun (WGS) entry which is preliminary data.</text>
</comment>
<feature type="compositionally biased region" description="Polar residues" evidence="1">
    <location>
        <begin position="150"/>
        <end position="164"/>
    </location>
</feature>
<feature type="non-terminal residue" evidence="2">
    <location>
        <position position="375"/>
    </location>
</feature>
<evidence type="ECO:0000313" key="2">
    <source>
        <dbReference type="EMBL" id="KAE8957179.1"/>
    </source>
</evidence>
<feature type="compositionally biased region" description="Basic and acidic residues" evidence="1">
    <location>
        <begin position="49"/>
        <end position="59"/>
    </location>
</feature>
<proteinExistence type="predicted"/>